<protein>
    <recommendedName>
        <fullName evidence="2">Alpha/beta hydrolase</fullName>
    </recommendedName>
</protein>
<comment type="caution">
    <text evidence="1">The sequence shown here is derived from an EMBL/GenBank/DDBJ whole genome shotgun (WGS) entry which is preliminary data.</text>
</comment>
<dbReference type="AlphaFoldDB" id="A0A6B0Y279"/>
<evidence type="ECO:0000313" key="1">
    <source>
        <dbReference type="EMBL" id="MXY34891.1"/>
    </source>
</evidence>
<evidence type="ECO:0008006" key="2">
    <source>
        <dbReference type="Google" id="ProtNLM"/>
    </source>
</evidence>
<dbReference type="EMBL" id="VXRY01000517">
    <property type="protein sequence ID" value="MXY34891.1"/>
    <property type="molecule type" value="Genomic_DNA"/>
</dbReference>
<gene>
    <name evidence="1" type="ORF">F4Y60_12560</name>
</gene>
<reference evidence="1" key="1">
    <citation type="submission" date="2019-09" db="EMBL/GenBank/DDBJ databases">
        <title>Characterisation of the sponge microbiome using genome-centric metagenomics.</title>
        <authorList>
            <person name="Engelberts J.P."/>
            <person name="Robbins S.J."/>
            <person name="De Goeij J.M."/>
            <person name="Aranda M."/>
            <person name="Bell S.C."/>
            <person name="Webster N.S."/>
        </authorList>
    </citation>
    <scope>NUCLEOTIDE SEQUENCE</scope>
    <source>
        <strain evidence="1">SB0664_bin_43</strain>
    </source>
</reference>
<organism evidence="1">
    <name type="scientific">Boseongicola sp. SB0664_bin_43</name>
    <dbReference type="NCBI Taxonomy" id="2604844"/>
    <lineage>
        <taxon>Bacteria</taxon>
        <taxon>Pseudomonadati</taxon>
        <taxon>Pseudomonadota</taxon>
        <taxon>Alphaproteobacteria</taxon>
        <taxon>Rhodobacterales</taxon>
        <taxon>Paracoccaceae</taxon>
        <taxon>Boseongicola</taxon>
    </lineage>
</organism>
<proteinExistence type="predicted"/>
<sequence>MRDLTLIVAPNVGSNAMDASIGRPETGALTKEFVDHASEPKEFVEIECASHVSLYDIPEDVDRATAAMDAFFRNHVGALKAAA</sequence>
<name>A0A6B0Y279_9RHOB</name>
<accession>A0A6B0Y279</accession>